<feature type="compositionally biased region" description="Basic and acidic residues" evidence="1">
    <location>
        <begin position="128"/>
        <end position="143"/>
    </location>
</feature>
<dbReference type="EMBL" id="SRPO01000547">
    <property type="protein sequence ID" value="KAG5931608.1"/>
    <property type="molecule type" value="Genomic_DNA"/>
</dbReference>
<feature type="compositionally biased region" description="Basic residues" evidence="1">
    <location>
        <begin position="95"/>
        <end position="117"/>
    </location>
</feature>
<name>A0A9P7SEZ9_9HYPO</name>
<feature type="compositionally biased region" description="Basic and acidic residues" evidence="1">
    <location>
        <begin position="370"/>
        <end position="387"/>
    </location>
</feature>
<dbReference type="AlphaFoldDB" id="A0A9P7SEZ9"/>
<protein>
    <submittedName>
        <fullName evidence="2">Uncharacterized protein</fullName>
    </submittedName>
</protein>
<evidence type="ECO:0000313" key="2">
    <source>
        <dbReference type="EMBL" id="KAG5931608.1"/>
    </source>
</evidence>
<sequence>MVGYIQSGMFVWTFHLVEKPELTDPHDLVSVTAIEAISATGEAIPSFLIIPGVNIPVKFVTNDLDDDIVITTISTGYITDIIAIEFIKHFERHTRPRFPGQKRKKEATKKKNKKIIAKKSPQLLQTHKKAEPGDEAHKGESPRKNQRHAQTAVIGKLGPLSMRDARLRVAKDQYSRRAAQKEEKERIFKRNTRQEMAFLRRWVAKVRLKARSSLRVIKPSKVKAQDRRAYLDNTSYISQHYALLREICAAEKAAAEDSAVIDPALLDFAVLEDPAITAAKAHKLSYNVSHNENIILWPKEYDEAVVTAAIKLVVSELEKRAASRQLMQFKADIIELMYEIEASGNSDEFVIPKGEGDGLNCTGHDEGVDLSRLGRDDDPDDCSRIDQSDISFLSGDSRP</sequence>
<gene>
    <name evidence="2" type="ORF">E4U60_005948</name>
</gene>
<organism evidence="2 3">
    <name type="scientific">Claviceps pazoutovae</name>
    <dbReference type="NCBI Taxonomy" id="1649127"/>
    <lineage>
        <taxon>Eukaryota</taxon>
        <taxon>Fungi</taxon>
        <taxon>Dikarya</taxon>
        <taxon>Ascomycota</taxon>
        <taxon>Pezizomycotina</taxon>
        <taxon>Sordariomycetes</taxon>
        <taxon>Hypocreomycetidae</taxon>
        <taxon>Hypocreales</taxon>
        <taxon>Clavicipitaceae</taxon>
        <taxon>Claviceps</taxon>
    </lineage>
</organism>
<dbReference type="Proteomes" id="UP000706124">
    <property type="component" value="Unassembled WGS sequence"/>
</dbReference>
<feature type="region of interest" description="Disordered" evidence="1">
    <location>
        <begin position="370"/>
        <end position="399"/>
    </location>
</feature>
<accession>A0A9P7SEZ9</accession>
<keyword evidence="3" id="KW-1185">Reference proteome</keyword>
<evidence type="ECO:0000256" key="1">
    <source>
        <dbReference type="SAM" id="MobiDB-lite"/>
    </source>
</evidence>
<comment type="caution">
    <text evidence="2">The sequence shown here is derived from an EMBL/GenBank/DDBJ whole genome shotgun (WGS) entry which is preliminary data.</text>
</comment>
<proteinExistence type="predicted"/>
<evidence type="ECO:0000313" key="3">
    <source>
        <dbReference type="Proteomes" id="UP000706124"/>
    </source>
</evidence>
<dbReference type="OrthoDB" id="4949264at2759"/>
<feature type="region of interest" description="Disordered" evidence="1">
    <location>
        <begin position="95"/>
        <end position="149"/>
    </location>
</feature>
<reference evidence="2 3" key="1">
    <citation type="journal article" date="2020" name="bioRxiv">
        <title>Whole genome comparisons of ergot fungi reveals the divergence and evolution of species within the genus Claviceps are the result of varying mechanisms driving genome evolution and host range expansion.</title>
        <authorList>
            <person name="Wyka S.A."/>
            <person name="Mondo S.J."/>
            <person name="Liu M."/>
            <person name="Dettman J."/>
            <person name="Nalam V."/>
            <person name="Broders K.D."/>
        </authorList>
    </citation>
    <scope>NUCLEOTIDE SEQUENCE [LARGE SCALE GENOMIC DNA]</scope>
    <source>
        <strain evidence="2 3">CCC 1485</strain>
    </source>
</reference>